<dbReference type="AlphaFoldDB" id="A0A645FJ51"/>
<accession>A0A645FJ51</accession>
<gene>
    <name evidence="2" type="ORF">SDC9_161724</name>
</gene>
<protein>
    <recommendedName>
        <fullName evidence="1">K+ potassium transporter C-terminal domain-containing protein</fullName>
    </recommendedName>
</protein>
<dbReference type="Pfam" id="PF22776">
    <property type="entry name" value="K_trans_C"/>
    <property type="match status" value="1"/>
</dbReference>
<organism evidence="2">
    <name type="scientific">bioreactor metagenome</name>
    <dbReference type="NCBI Taxonomy" id="1076179"/>
    <lineage>
        <taxon>unclassified sequences</taxon>
        <taxon>metagenomes</taxon>
        <taxon>ecological metagenomes</taxon>
    </lineage>
</organism>
<sequence length="89" mass="10602">MEYSFNEGPAKGLEVFEIRAGYMEVIDVEEILKEKGIYEKTIFYGIEDIFTDNLIWKIFSFIKRNSPSFVQFYRLPTDELHGVMTRFEM</sequence>
<feature type="domain" description="K+ potassium transporter C-terminal" evidence="1">
    <location>
        <begin position="12"/>
        <end position="89"/>
    </location>
</feature>
<dbReference type="InterPro" id="IPR053952">
    <property type="entry name" value="K_trans_C"/>
</dbReference>
<dbReference type="EMBL" id="VSSQ01061027">
    <property type="protein sequence ID" value="MPN14397.1"/>
    <property type="molecule type" value="Genomic_DNA"/>
</dbReference>
<reference evidence="2" key="1">
    <citation type="submission" date="2019-08" db="EMBL/GenBank/DDBJ databases">
        <authorList>
            <person name="Kucharzyk K."/>
            <person name="Murdoch R.W."/>
            <person name="Higgins S."/>
            <person name="Loffler F."/>
        </authorList>
    </citation>
    <scope>NUCLEOTIDE SEQUENCE</scope>
</reference>
<evidence type="ECO:0000313" key="2">
    <source>
        <dbReference type="EMBL" id="MPN14397.1"/>
    </source>
</evidence>
<comment type="caution">
    <text evidence="2">The sequence shown here is derived from an EMBL/GenBank/DDBJ whole genome shotgun (WGS) entry which is preliminary data.</text>
</comment>
<name>A0A645FJ51_9ZZZZ</name>
<proteinExistence type="predicted"/>
<evidence type="ECO:0000259" key="1">
    <source>
        <dbReference type="Pfam" id="PF22776"/>
    </source>
</evidence>